<gene>
    <name evidence="1" type="ORF">ABQJ54_10920</name>
</gene>
<proteinExistence type="predicted"/>
<evidence type="ECO:0000313" key="1">
    <source>
        <dbReference type="EMBL" id="MEW9572263.1"/>
    </source>
</evidence>
<comment type="caution">
    <text evidence="1">The sequence shown here is derived from an EMBL/GenBank/DDBJ whole genome shotgun (WGS) entry which is preliminary data.</text>
</comment>
<dbReference type="EMBL" id="JBFOHK010000002">
    <property type="protein sequence ID" value="MEW9572263.1"/>
    <property type="molecule type" value="Genomic_DNA"/>
</dbReference>
<organism evidence="1 2">
    <name type="scientific">Rhodanobacter lycopersici</name>
    <dbReference type="NCBI Taxonomy" id="3162487"/>
    <lineage>
        <taxon>Bacteria</taxon>
        <taxon>Pseudomonadati</taxon>
        <taxon>Pseudomonadota</taxon>
        <taxon>Gammaproteobacteria</taxon>
        <taxon>Lysobacterales</taxon>
        <taxon>Rhodanobacteraceae</taxon>
        <taxon>Rhodanobacter</taxon>
    </lineage>
</organism>
<sequence length="475" mass="54367">MSHRREKPKDPLRFEFTGSCRLDEIATFSELQEDLYWDDKYPCKETPSFESLEQTLGFIEAVAGIKCKSSTDQLPVAALKTIKLLFLTSKMKNPSTGKKRNLFKIINPPGLNNPATMEFATTSSLAHDKEATALIHSLLEKLALEIDEEKLLKINLILKDAKSIMHCIEVGTYHSVAFLSEHIGNNIGLTSAYKHLAKKANKYKPEKCNEASIPLHEIVYTYLRSLGFIHFALHHNTESKSFRILKPIPSITAELAAFCETLNAQSSFLIEPHTPFVSVYETPDFVSIFRKQFLDIVMLATETSSYKDMQVIEDAIRAKKILIEYLWRNYEIDDPNAKLLSLHNIIAALCSYRYQRETGTPYEPDWPGRGKQPGNSPQRLMEDGLYNKKLAIPQGVFDLYYQRYAQYLFAFMGKSESNNAWMDFQSSRLNAYVRILQSYNIDVITKSIFEFDRYCLKQTAMAFANFLRTRNTASA</sequence>
<keyword evidence="2" id="KW-1185">Reference proteome</keyword>
<name>A0ABV3QEJ5_9GAMM</name>
<dbReference type="Proteomes" id="UP001556220">
    <property type="component" value="Unassembled WGS sequence"/>
</dbReference>
<protein>
    <submittedName>
        <fullName evidence="1">Uncharacterized protein</fullName>
    </submittedName>
</protein>
<dbReference type="RefSeq" id="WP_367854313.1">
    <property type="nucleotide sequence ID" value="NZ_JBFOHK010000002.1"/>
</dbReference>
<evidence type="ECO:0000313" key="2">
    <source>
        <dbReference type="Proteomes" id="UP001556220"/>
    </source>
</evidence>
<accession>A0ABV3QEJ5</accession>
<reference evidence="1 2" key="1">
    <citation type="submission" date="2024-06" db="EMBL/GenBank/DDBJ databases">
        <authorList>
            <person name="Woo H."/>
        </authorList>
    </citation>
    <scope>NUCLEOTIDE SEQUENCE [LARGE SCALE GENOMIC DNA]</scope>
    <source>
        <strain evidence="1 2">Si-c</strain>
    </source>
</reference>